<dbReference type="Proteomes" id="UP000245631">
    <property type="component" value="Unassembled WGS sequence"/>
</dbReference>
<protein>
    <submittedName>
        <fullName evidence="1">Uncharacterized protein</fullName>
    </submittedName>
</protein>
<evidence type="ECO:0000313" key="2">
    <source>
        <dbReference type="Proteomes" id="UP000245631"/>
    </source>
</evidence>
<dbReference type="AlphaFoldDB" id="A0A8E2WKJ8"/>
<organism evidence="1 2">
    <name type="scientific">Rhizobium loti</name>
    <name type="common">Mesorhizobium loti</name>
    <dbReference type="NCBI Taxonomy" id="381"/>
    <lineage>
        <taxon>Bacteria</taxon>
        <taxon>Pseudomonadati</taxon>
        <taxon>Pseudomonadota</taxon>
        <taxon>Alphaproteobacteria</taxon>
        <taxon>Hyphomicrobiales</taxon>
        <taxon>Phyllobacteriaceae</taxon>
        <taxon>Mesorhizobium</taxon>
    </lineage>
</organism>
<comment type="caution">
    <text evidence="1">The sequence shown here is derived from an EMBL/GenBank/DDBJ whole genome shotgun (WGS) entry which is preliminary data.</text>
</comment>
<evidence type="ECO:0000313" key="1">
    <source>
        <dbReference type="EMBL" id="PWJ94704.1"/>
    </source>
</evidence>
<reference evidence="1 2" key="1">
    <citation type="submission" date="2018-05" db="EMBL/GenBank/DDBJ databases">
        <title>Genomic Encyclopedia of Type Strains, Phase IV (KMG-IV): sequencing the most valuable type-strain genomes for metagenomic binning, comparative biology and taxonomic classification.</title>
        <authorList>
            <person name="Goeker M."/>
        </authorList>
    </citation>
    <scope>NUCLEOTIDE SEQUENCE [LARGE SCALE GENOMIC DNA]</scope>
    <source>
        <strain evidence="1 2">DSM 2626</strain>
    </source>
</reference>
<sequence>MNAVDAPRQTGVSIQPIDGQWAVRIVENGETIQRLFEEEQFARNFAAG</sequence>
<proteinExistence type="predicted"/>
<accession>A0A8E2WKJ8</accession>
<dbReference type="EMBL" id="QGGH01000001">
    <property type="protein sequence ID" value="PWJ94704.1"/>
    <property type="molecule type" value="Genomic_DNA"/>
</dbReference>
<gene>
    <name evidence="1" type="ORF">C8D77_1011390</name>
</gene>
<name>A0A8E2WKJ8_RHILI</name>